<proteinExistence type="predicted"/>
<reference evidence="2" key="1">
    <citation type="submission" date="2017-05" db="EMBL/GenBank/DDBJ databases">
        <title>Streptomyces olivochromogenes NBRC 3561 whole genome shotgun sequence.</title>
        <authorList>
            <person name="Dohra H."/>
            <person name="Kodani S."/>
        </authorList>
    </citation>
    <scope>NUCLEOTIDE SEQUENCE [LARGE SCALE GENOMIC DNA]</scope>
    <source>
        <strain evidence="2">NBRC 3561</strain>
    </source>
</reference>
<dbReference type="Proteomes" id="UP000217446">
    <property type="component" value="Unassembled WGS sequence"/>
</dbReference>
<evidence type="ECO:0000313" key="2">
    <source>
        <dbReference type="Proteomes" id="UP000217446"/>
    </source>
</evidence>
<accession>A0A250V6I8</accession>
<protein>
    <submittedName>
        <fullName evidence="1">Uncharacterized protein</fullName>
    </submittedName>
</protein>
<comment type="caution">
    <text evidence="1">The sequence shown here is derived from an EMBL/GenBank/DDBJ whole genome shotgun (WGS) entry which is preliminary data.</text>
</comment>
<gene>
    <name evidence="1" type="ORF">SO3561_01155</name>
</gene>
<name>A0A250V6I8_STROL</name>
<dbReference type="EMBL" id="BDQI01000001">
    <property type="protein sequence ID" value="GAX49666.1"/>
    <property type="molecule type" value="Genomic_DNA"/>
</dbReference>
<keyword evidence="2" id="KW-1185">Reference proteome</keyword>
<evidence type="ECO:0000313" key="1">
    <source>
        <dbReference type="EMBL" id="GAX49666.1"/>
    </source>
</evidence>
<dbReference type="AlphaFoldDB" id="A0A250V6I8"/>
<organism evidence="1 2">
    <name type="scientific">Streptomyces olivochromogenes</name>
    <dbReference type="NCBI Taxonomy" id="1963"/>
    <lineage>
        <taxon>Bacteria</taxon>
        <taxon>Bacillati</taxon>
        <taxon>Actinomycetota</taxon>
        <taxon>Actinomycetes</taxon>
        <taxon>Kitasatosporales</taxon>
        <taxon>Streptomycetaceae</taxon>
        <taxon>Streptomyces</taxon>
    </lineage>
</organism>
<sequence>MYGGVSPHRAARLARALEQARFKGTRMAPEPVLETAFLTEAGPVAEGG</sequence>